<keyword evidence="7" id="KW-0520">NAD</keyword>
<dbReference type="Gene3D" id="3.50.50.100">
    <property type="match status" value="1"/>
</dbReference>
<dbReference type="PRINTS" id="PR00411">
    <property type="entry name" value="PNDRDTASEI"/>
</dbReference>
<sequence length="444" mass="47740">MNADFESQPHVVIVGGGFAGIAAARGLRKSNVRVTLIDRNPYSTFQPLLYQVATSTLNPGDVTYFLRAVRRGQDNLRVELGSVESMDHTEQTITLDDGRSLRYDYLVIGTGVSANFFGIPGAEEHSLPLYTRQEAIDVRDRLNGLLDAATKRAGEKVRIMIVGGGPTGVETAGAIAEMKQKDLPVLYPELDPDTLEIMLVDMADKVLGAFSESSSTYTADELRKRGVNVHLSQSVKEVKADGVLLKATDGSEAEEWMPAAAVLWASGVSVPSSVSKWNVPQVRGGRIPVSDRLRVNDLPNVFAVGDVAAINDGPLPQLAQPAKQTGTHVAKVIDGLVEGGGDPGPFKYKDLGILATIGRADAVAEVAGIPNLKGFTAWMIWNSVHIATLMGGRNRLSSMVNLGTKYLLWGRSHNLIVGDISDFSKNARTGPLSAAKSMKRHHHK</sequence>
<dbReference type="EMBL" id="CP034593">
    <property type="protein sequence ID" value="AZQ76749.1"/>
    <property type="molecule type" value="Genomic_DNA"/>
</dbReference>
<evidence type="ECO:0000256" key="5">
    <source>
        <dbReference type="ARBA" id="ARBA00022946"/>
    </source>
</evidence>
<evidence type="ECO:0000256" key="6">
    <source>
        <dbReference type="ARBA" id="ARBA00023002"/>
    </source>
</evidence>
<evidence type="ECO:0000256" key="7">
    <source>
        <dbReference type="ARBA" id="ARBA00023027"/>
    </source>
</evidence>
<comment type="catalytic activity">
    <reaction evidence="8">
        <text>a quinone + NADH + H(+) = a quinol + NAD(+)</text>
        <dbReference type="Rhea" id="RHEA:46160"/>
        <dbReference type="ChEBI" id="CHEBI:15378"/>
        <dbReference type="ChEBI" id="CHEBI:24646"/>
        <dbReference type="ChEBI" id="CHEBI:57540"/>
        <dbReference type="ChEBI" id="CHEBI:57945"/>
        <dbReference type="ChEBI" id="CHEBI:132124"/>
        <dbReference type="EC" id="1.6.5.9"/>
    </reaction>
</comment>
<dbReference type="GO" id="GO:0050136">
    <property type="term" value="F:NADH dehydrogenase (quinone) (non-electrogenic) activity"/>
    <property type="evidence" value="ECO:0007669"/>
    <property type="project" value="UniProtKB-EC"/>
</dbReference>
<keyword evidence="12" id="KW-1185">Reference proteome</keyword>
<evidence type="ECO:0000256" key="3">
    <source>
        <dbReference type="ARBA" id="ARBA00022630"/>
    </source>
</evidence>
<dbReference type="Proteomes" id="UP000280344">
    <property type="component" value="Chromosome"/>
</dbReference>
<dbReference type="PRINTS" id="PR00368">
    <property type="entry name" value="FADPNR"/>
</dbReference>
<name>A0A3Q9G3V7_9ACTO</name>
<keyword evidence="4" id="KW-0274">FAD</keyword>
<reference evidence="11 12" key="1">
    <citation type="submission" date="2018-12" db="EMBL/GenBank/DDBJ databases">
        <title>Complete genome sequence of Flaviflexus sp. H23T48.</title>
        <authorList>
            <person name="Bae J.-W."/>
            <person name="Lee J.-Y."/>
        </authorList>
    </citation>
    <scope>NUCLEOTIDE SEQUENCE [LARGE SCALE GENOMIC DNA]</scope>
    <source>
        <strain evidence="11 12">H23T48</strain>
    </source>
</reference>
<dbReference type="InterPro" id="IPR036188">
    <property type="entry name" value="FAD/NAD-bd_sf"/>
</dbReference>
<evidence type="ECO:0000256" key="8">
    <source>
        <dbReference type="ARBA" id="ARBA00047599"/>
    </source>
</evidence>
<evidence type="ECO:0000313" key="12">
    <source>
        <dbReference type="Proteomes" id="UP000280344"/>
    </source>
</evidence>
<accession>A0A3Q9G3V7</accession>
<dbReference type="EC" id="1.6.5.9" evidence="2"/>
<dbReference type="RefSeq" id="WP_126703557.1">
    <property type="nucleotide sequence ID" value="NZ_CP034593.1"/>
</dbReference>
<dbReference type="AlphaFoldDB" id="A0A3Q9G3V7"/>
<keyword evidence="5" id="KW-0809">Transit peptide</keyword>
<evidence type="ECO:0000313" key="11">
    <source>
        <dbReference type="EMBL" id="AZQ76749.1"/>
    </source>
</evidence>
<dbReference type="PANTHER" id="PTHR43706">
    <property type="entry name" value="NADH DEHYDROGENASE"/>
    <property type="match status" value="1"/>
</dbReference>
<evidence type="ECO:0000259" key="9">
    <source>
        <dbReference type="Pfam" id="PF07992"/>
    </source>
</evidence>
<dbReference type="OrthoDB" id="9781621at2"/>
<feature type="domain" description="FAD/NAD(P)-binding" evidence="9">
    <location>
        <begin position="10"/>
        <end position="326"/>
    </location>
</feature>
<dbReference type="InterPro" id="IPR045024">
    <property type="entry name" value="NDH-2"/>
</dbReference>
<comment type="similarity">
    <text evidence="1">Belongs to the NADH dehydrogenase family.</text>
</comment>
<evidence type="ECO:0000256" key="2">
    <source>
        <dbReference type="ARBA" id="ARBA00012637"/>
    </source>
</evidence>
<dbReference type="Pfam" id="PF22366">
    <property type="entry name" value="NDH2_C"/>
    <property type="match status" value="1"/>
</dbReference>
<feature type="domain" description="External alternative NADH-ubiquinone oxidoreductase-like C-terminal" evidence="10">
    <location>
        <begin position="352"/>
        <end position="411"/>
    </location>
</feature>
<dbReference type="InterPro" id="IPR054585">
    <property type="entry name" value="NDH2-like_C"/>
</dbReference>
<keyword evidence="6" id="KW-0560">Oxidoreductase</keyword>
<evidence type="ECO:0000259" key="10">
    <source>
        <dbReference type="Pfam" id="PF22366"/>
    </source>
</evidence>
<evidence type="ECO:0000256" key="1">
    <source>
        <dbReference type="ARBA" id="ARBA00005272"/>
    </source>
</evidence>
<proteinExistence type="inferred from homology"/>
<dbReference type="KEGG" id="flh:EJ997_04705"/>
<dbReference type="SUPFAM" id="SSF51905">
    <property type="entry name" value="FAD/NAD(P)-binding domain"/>
    <property type="match status" value="1"/>
</dbReference>
<dbReference type="InterPro" id="IPR023753">
    <property type="entry name" value="FAD/NAD-binding_dom"/>
</dbReference>
<gene>
    <name evidence="11" type="ORF">EJ997_04705</name>
</gene>
<organism evidence="11 12">
    <name type="scientific">Flaviflexus ciconiae</name>
    <dbReference type="NCBI Taxonomy" id="2496867"/>
    <lineage>
        <taxon>Bacteria</taxon>
        <taxon>Bacillati</taxon>
        <taxon>Actinomycetota</taxon>
        <taxon>Actinomycetes</taxon>
        <taxon>Actinomycetales</taxon>
        <taxon>Actinomycetaceae</taxon>
        <taxon>Flaviflexus</taxon>
    </lineage>
</organism>
<dbReference type="Pfam" id="PF07992">
    <property type="entry name" value="Pyr_redox_2"/>
    <property type="match status" value="1"/>
</dbReference>
<keyword evidence="3" id="KW-0285">Flavoprotein</keyword>
<dbReference type="PANTHER" id="PTHR43706:SF47">
    <property type="entry name" value="EXTERNAL NADH-UBIQUINONE OXIDOREDUCTASE 1, MITOCHONDRIAL-RELATED"/>
    <property type="match status" value="1"/>
</dbReference>
<protein>
    <recommendedName>
        <fullName evidence="2">NADH:ubiquinone reductase (non-electrogenic)</fullName>
        <ecNumber evidence="2">1.6.5.9</ecNumber>
    </recommendedName>
</protein>
<evidence type="ECO:0000256" key="4">
    <source>
        <dbReference type="ARBA" id="ARBA00022827"/>
    </source>
</evidence>